<dbReference type="AlphaFoldDB" id="A0AA87Z3A2"/>
<dbReference type="Proteomes" id="UP001187192">
    <property type="component" value="Unassembled WGS sequence"/>
</dbReference>
<sequence>MLGKGYDHSSIVAEFRLTKLLCCRWKSRKLNQRKPQIHWLLLHMVAFLGVVLSVMAMVDLKVLMVVLMGVMGLVPIGHRGGGLGGRLGIGYGYGSSSGEFGGGYGSFGGSSLGGYRGESSFGYASRFGPYGGGFGGGYGASGLGGYGRGGEGYGGYGSSGYGGGGGGYDSGPGASYGGAGGLYGRGGYSGSSRNITLTQGSSSFVSCAPIGNSSRLLEVPYYCMA</sequence>
<dbReference type="Gramene" id="FCD_00007280-RA">
    <property type="protein sequence ID" value="FCD_00007280-RA:cds"/>
    <property type="gene ID" value="FCD_00007280"/>
</dbReference>
<reference evidence="2" key="1">
    <citation type="submission" date="2023-07" db="EMBL/GenBank/DDBJ databases">
        <title>draft genome sequence of fig (Ficus carica).</title>
        <authorList>
            <person name="Takahashi T."/>
            <person name="Nishimura K."/>
        </authorList>
    </citation>
    <scope>NUCLEOTIDE SEQUENCE</scope>
</reference>
<evidence type="ECO:0000313" key="2">
    <source>
        <dbReference type="EMBL" id="GMN29114.1"/>
    </source>
</evidence>
<keyword evidence="1" id="KW-0812">Transmembrane</keyword>
<proteinExistence type="predicted"/>
<keyword evidence="1" id="KW-1133">Transmembrane helix</keyword>
<protein>
    <submittedName>
        <fullName evidence="2">Uncharacterized protein</fullName>
    </submittedName>
</protein>
<feature type="transmembrane region" description="Helical" evidence="1">
    <location>
        <begin position="37"/>
        <end position="56"/>
    </location>
</feature>
<accession>A0AA87Z3A2</accession>
<evidence type="ECO:0000256" key="1">
    <source>
        <dbReference type="SAM" id="Phobius"/>
    </source>
</evidence>
<name>A0AA87Z3A2_FICCA</name>
<comment type="caution">
    <text evidence="2">The sequence shown here is derived from an EMBL/GenBank/DDBJ whole genome shotgun (WGS) entry which is preliminary data.</text>
</comment>
<keyword evidence="1" id="KW-0472">Membrane</keyword>
<keyword evidence="3" id="KW-1185">Reference proteome</keyword>
<evidence type="ECO:0000313" key="3">
    <source>
        <dbReference type="Proteomes" id="UP001187192"/>
    </source>
</evidence>
<organism evidence="2 3">
    <name type="scientific">Ficus carica</name>
    <name type="common">Common fig</name>
    <dbReference type="NCBI Taxonomy" id="3494"/>
    <lineage>
        <taxon>Eukaryota</taxon>
        <taxon>Viridiplantae</taxon>
        <taxon>Streptophyta</taxon>
        <taxon>Embryophyta</taxon>
        <taxon>Tracheophyta</taxon>
        <taxon>Spermatophyta</taxon>
        <taxon>Magnoliopsida</taxon>
        <taxon>eudicotyledons</taxon>
        <taxon>Gunneridae</taxon>
        <taxon>Pentapetalae</taxon>
        <taxon>rosids</taxon>
        <taxon>fabids</taxon>
        <taxon>Rosales</taxon>
        <taxon>Moraceae</taxon>
        <taxon>Ficeae</taxon>
        <taxon>Ficus</taxon>
    </lineage>
</organism>
<dbReference type="EMBL" id="BTGU01001774">
    <property type="protein sequence ID" value="GMN29114.1"/>
    <property type="molecule type" value="Genomic_DNA"/>
</dbReference>
<gene>
    <name evidence="2" type="ORF">TIFTF001_041268</name>
</gene>